<keyword evidence="1" id="KW-0812">Transmembrane</keyword>
<gene>
    <name evidence="3" type="ORF">B0G62_103159</name>
</gene>
<dbReference type="InterPro" id="IPR046554">
    <property type="entry name" value="DUF6708"/>
</dbReference>
<dbReference type="Proteomes" id="UP000237381">
    <property type="component" value="Unassembled WGS sequence"/>
</dbReference>
<evidence type="ECO:0000259" key="2">
    <source>
        <dbReference type="Pfam" id="PF20455"/>
    </source>
</evidence>
<feature type="transmembrane region" description="Helical" evidence="1">
    <location>
        <begin position="61"/>
        <end position="83"/>
    </location>
</feature>
<keyword evidence="1" id="KW-0472">Membrane</keyword>
<keyword evidence="4" id="KW-1185">Reference proteome</keyword>
<protein>
    <recommendedName>
        <fullName evidence="2">DUF6708 domain-containing protein</fullName>
    </recommendedName>
</protein>
<accession>A0A2S4MGN5</accession>
<feature type="transmembrane region" description="Helical" evidence="1">
    <location>
        <begin position="95"/>
        <end position="119"/>
    </location>
</feature>
<feature type="domain" description="DUF6708" evidence="2">
    <location>
        <begin position="117"/>
        <end position="293"/>
    </location>
</feature>
<comment type="caution">
    <text evidence="3">The sequence shown here is derived from an EMBL/GenBank/DDBJ whole genome shotgun (WGS) entry which is preliminary data.</text>
</comment>
<reference evidence="3 4" key="1">
    <citation type="submission" date="2018-01" db="EMBL/GenBank/DDBJ databases">
        <title>Genomic Encyclopedia of Type Strains, Phase III (KMG-III): the genomes of soil and plant-associated and newly described type strains.</title>
        <authorList>
            <person name="Whitman W."/>
        </authorList>
    </citation>
    <scope>NUCLEOTIDE SEQUENCE [LARGE SCALE GENOMIC DNA]</scope>
    <source>
        <strain evidence="3 4">JCM 18070</strain>
    </source>
</reference>
<keyword evidence="1" id="KW-1133">Transmembrane helix</keyword>
<dbReference type="RefSeq" id="WP_103703816.1">
    <property type="nucleotide sequence ID" value="NZ_PQGA01000003.1"/>
</dbReference>
<evidence type="ECO:0000313" key="3">
    <source>
        <dbReference type="EMBL" id="POR53587.1"/>
    </source>
</evidence>
<proteinExistence type="predicted"/>
<name>A0A2S4MGN5_9BURK</name>
<evidence type="ECO:0000256" key="1">
    <source>
        <dbReference type="SAM" id="Phobius"/>
    </source>
</evidence>
<sequence>MYTGWIRSFPVDRTLSAQERQESLPHETQADIEPGQHISLIHINSTYIDWIDRRFRFRGMLNTFVATLGCIFIAGSGIYAAYVLLRLIPEAGQDLWTNVACAVAISIFGFGISYLLYYFTIRYDYFTYTHYPIRFNRKTRMVHVFRHNGPGGVLSVPWESMYFHIGRGTDMKFLRDIRGEVLDGEVVKDTFALGHAAESEPPVREMWEFIRRYMDEGPDAVVDSPMAKYVALSVTPTLKNSMLFAVNFTSATTTLRRVLLSPFIALFTATRWLVFRTCKEPVFSPEIEATCQVAADDPNVWPVPESTGQFAADIPGVLEYAEAKARRRWEKERAREQSLRQ</sequence>
<dbReference type="OrthoDB" id="8915060at2"/>
<organism evidence="3 4">
    <name type="scientific">Paraburkholderia eburnea</name>
    <dbReference type="NCBI Taxonomy" id="1189126"/>
    <lineage>
        <taxon>Bacteria</taxon>
        <taxon>Pseudomonadati</taxon>
        <taxon>Pseudomonadota</taxon>
        <taxon>Betaproteobacteria</taxon>
        <taxon>Burkholderiales</taxon>
        <taxon>Burkholderiaceae</taxon>
        <taxon>Paraburkholderia</taxon>
    </lineage>
</organism>
<dbReference type="Pfam" id="PF20455">
    <property type="entry name" value="DUF6708"/>
    <property type="match status" value="1"/>
</dbReference>
<evidence type="ECO:0000313" key="4">
    <source>
        <dbReference type="Proteomes" id="UP000237381"/>
    </source>
</evidence>
<dbReference type="EMBL" id="PQGA01000003">
    <property type="protein sequence ID" value="POR53587.1"/>
    <property type="molecule type" value="Genomic_DNA"/>
</dbReference>
<dbReference type="AlphaFoldDB" id="A0A2S4MGN5"/>